<dbReference type="NCBIfam" id="TIGR01569">
    <property type="entry name" value="A_tha_TIGR01569"/>
    <property type="match status" value="1"/>
</dbReference>
<dbReference type="GO" id="GO:0005886">
    <property type="term" value="C:plasma membrane"/>
    <property type="evidence" value="ECO:0007669"/>
    <property type="project" value="UniProtKB-SubCell"/>
</dbReference>
<dbReference type="InterPro" id="IPR006702">
    <property type="entry name" value="CASP_dom"/>
</dbReference>
<evidence type="ECO:0000313" key="12">
    <source>
        <dbReference type="RefSeq" id="XP_008451440.1"/>
    </source>
</evidence>
<reference evidence="12" key="2">
    <citation type="submission" date="2025-04" db="UniProtKB">
        <authorList>
            <consortium name="RefSeq"/>
        </authorList>
    </citation>
    <scope>IDENTIFICATION</scope>
</reference>
<dbReference type="EnsemblPlants" id="MELO3C015901.2.1">
    <property type="protein sequence ID" value="MELO3C015901.2.1"/>
    <property type="gene ID" value="MELO3C015901.2"/>
</dbReference>
<reference evidence="11" key="3">
    <citation type="submission" date="2025-05" db="UniProtKB">
        <authorList>
            <consortium name="RefSeq"/>
        </authorList>
    </citation>
    <scope>NUCLEOTIDE SEQUENCE [LARGE SCALE GENOMIC DNA]</scope>
</reference>
<feature type="transmembrane region" description="Helical" evidence="8">
    <location>
        <begin position="185"/>
        <end position="206"/>
    </location>
</feature>
<dbReference type="Proteomes" id="UP001652600">
    <property type="component" value="Chromosome 1"/>
</dbReference>
<dbReference type="KEGG" id="cmo:103492735"/>
<comment type="subunit">
    <text evidence="3 8">Homodimer and heterodimers.</text>
</comment>
<name>A0A1S3BSA7_CUCME</name>
<evidence type="ECO:0000256" key="8">
    <source>
        <dbReference type="RuleBase" id="RU361233"/>
    </source>
</evidence>
<keyword evidence="5 8" id="KW-0812">Transmembrane</keyword>
<keyword evidence="7 8" id="KW-0472">Membrane</keyword>
<evidence type="ECO:0000259" key="9">
    <source>
        <dbReference type="Pfam" id="PF04535"/>
    </source>
</evidence>
<reference evidence="10" key="1">
    <citation type="submission" date="2023-03" db="UniProtKB">
        <authorList>
            <consortium name="EnsemblPlants"/>
        </authorList>
    </citation>
    <scope>IDENTIFICATION</scope>
</reference>
<feature type="transmembrane region" description="Helical" evidence="8">
    <location>
        <begin position="133"/>
        <end position="159"/>
    </location>
</feature>
<dbReference type="InParanoid" id="A0A1S3BSA7"/>
<feature type="transmembrane region" description="Helical" evidence="8">
    <location>
        <begin position="48"/>
        <end position="66"/>
    </location>
</feature>
<dbReference type="Pfam" id="PF04535">
    <property type="entry name" value="CASP_dom"/>
    <property type="match status" value="1"/>
</dbReference>
<organism evidence="11 12">
    <name type="scientific">Cucumis melo</name>
    <name type="common">Muskmelon</name>
    <dbReference type="NCBI Taxonomy" id="3656"/>
    <lineage>
        <taxon>Eukaryota</taxon>
        <taxon>Viridiplantae</taxon>
        <taxon>Streptophyta</taxon>
        <taxon>Embryophyta</taxon>
        <taxon>Tracheophyta</taxon>
        <taxon>Spermatophyta</taxon>
        <taxon>Magnoliopsida</taxon>
        <taxon>eudicotyledons</taxon>
        <taxon>Gunneridae</taxon>
        <taxon>Pentapetalae</taxon>
        <taxon>rosids</taxon>
        <taxon>fabids</taxon>
        <taxon>Cucurbitales</taxon>
        <taxon>Cucurbitaceae</taxon>
        <taxon>Benincaseae</taxon>
        <taxon>Cucumis</taxon>
    </lineage>
</organism>
<protein>
    <recommendedName>
        <fullName evidence="8">CASP-like protein</fullName>
    </recommendedName>
</protein>
<dbReference type="PANTHER" id="PTHR36488">
    <property type="entry name" value="CASP-LIKE PROTEIN 1U1"/>
    <property type="match status" value="1"/>
</dbReference>
<feature type="transmembrane region" description="Helical" evidence="8">
    <location>
        <begin position="100"/>
        <end position="121"/>
    </location>
</feature>
<dbReference type="RefSeq" id="XP_008451440.1">
    <property type="nucleotide sequence ID" value="XM_008453218.2"/>
</dbReference>
<keyword evidence="6 8" id="KW-1133">Transmembrane helix</keyword>
<feature type="domain" description="Casparian strip membrane protein" evidence="9">
    <location>
        <begin position="46"/>
        <end position="195"/>
    </location>
</feature>
<dbReference type="OrthoDB" id="1898688at2759"/>
<comment type="similarity">
    <text evidence="2 8">Belongs to the Casparian strip membrane proteins (CASP) family.</text>
</comment>
<keyword evidence="4 8" id="KW-1003">Cell membrane</keyword>
<proteinExistence type="inferred from homology"/>
<dbReference type="PANTHER" id="PTHR36488:SF8">
    <property type="entry name" value="CASP-LIKE PROTEIN 1U1"/>
    <property type="match status" value="1"/>
</dbReference>
<dbReference type="AlphaFoldDB" id="A0A1S3BSA7"/>
<evidence type="ECO:0000256" key="4">
    <source>
        <dbReference type="ARBA" id="ARBA00022475"/>
    </source>
</evidence>
<evidence type="ECO:0000313" key="11">
    <source>
        <dbReference type="Proteomes" id="UP001652600"/>
    </source>
</evidence>
<keyword evidence="11" id="KW-1185">Reference proteome</keyword>
<evidence type="ECO:0000256" key="3">
    <source>
        <dbReference type="ARBA" id="ARBA00011489"/>
    </source>
</evidence>
<accession>A0A1S3BSA7</accession>
<gene>
    <name evidence="12" type="primary">LOC103492735</name>
    <name evidence="10" type="synonym">103492735</name>
</gene>
<evidence type="ECO:0000313" key="10">
    <source>
        <dbReference type="EnsemblPlants" id="MELO3C015901.2.1"/>
    </source>
</evidence>
<dbReference type="InterPro" id="IPR044173">
    <property type="entry name" value="CASPL"/>
</dbReference>
<dbReference type="GeneID" id="103492735"/>
<evidence type="ECO:0000256" key="1">
    <source>
        <dbReference type="ARBA" id="ARBA00004651"/>
    </source>
</evidence>
<dbReference type="Gramene" id="MELO3C015901.2.1">
    <property type="protein sequence ID" value="MELO3C015901.2.1"/>
    <property type="gene ID" value="MELO3C015901.2"/>
</dbReference>
<evidence type="ECO:0000256" key="5">
    <source>
        <dbReference type="ARBA" id="ARBA00022692"/>
    </source>
</evidence>
<dbReference type="eggNOG" id="ENOG502S1WM">
    <property type="taxonomic scope" value="Eukaryota"/>
</dbReference>
<evidence type="ECO:0000256" key="6">
    <source>
        <dbReference type="ARBA" id="ARBA00022989"/>
    </source>
</evidence>
<evidence type="ECO:0000256" key="2">
    <source>
        <dbReference type="ARBA" id="ARBA00007651"/>
    </source>
</evidence>
<dbReference type="InterPro" id="IPR006459">
    <property type="entry name" value="CASP/CASPL"/>
</dbReference>
<comment type="subcellular location">
    <subcellularLocation>
        <location evidence="1 8">Cell membrane</location>
        <topology evidence="1 8">Multi-pass membrane protein</topology>
    </subcellularLocation>
</comment>
<evidence type="ECO:0000256" key="7">
    <source>
        <dbReference type="ARBA" id="ARBA00023136"/>
    </source>
</evidence>
<sequence length="211" mass="22986">MQHKEPPPPPPPPTSMAIDDNDVVVGVRSNVKVIQSVTTKLRWPFDGVVRFLGLAFTLIAAVVVGVDNESKIISVTLTKALPPIHFYASAKWQYMSAFKYFVVSNCIACAYAAVSLVYSLTTRGYKDDPMRSMLLISLDLIMVGLLFSADGAAAAIGVIGRDGNSHMHWIKVCGFFEGYCHHFTAALVISIAGSVMFLCLVVLSVLKLYKI</sequence>